<dbReference type="GO" id="GO:0005739">
    <property type="term" value="C:mitochondrion"/>
    <property type="evidence" value="ECO:0007669"/>
    <property type="project" value="TreeGrafter"/>
</dbReference>
<dbReference type="PROSITE" id="PS51375">
    <property type="entry name" value="PPR"/>
    <property type="match status" value="2"/>
</dbReference>
<dbReference type="InParanoid" id="E1ZH86"/>
<dbReference type="GO" id="GO:0003729">
    <property type="term" value="F:mRNA binding"/>
    <property type="evidence" value="ECO:0007669"/>
    <property type="project" value="TreeGrafter"/>
</dbReference>
<sequence length="668" mass="72935">MSTAGRKAGQDGKLQDDKLLESVRQLLERGRPEVAIHLLQDDKELILQLIGTVNTAAALEALPLVATSPDMCAAAIRALTERRSLRGVHAMLHHARSTRAAQGLEGREVWRAAIVAFGKLRRLQDARQAFVGMRAAGAWGVEDTATVNLLLNSLAWDIKLQFVRCNQLRKEGVVPDASTFNTLLKACMRGRDVRRAELALSWMREDGVPPDSVTYNTLIKVFSYAKDFERVLAVWKQMQAAGFAPTARLWGSLLMACSAAGQMEQAAIFWWEMKQLHSQGNGGVLTTDNVCAMMTACNDAGQYERALTAFEEAKALGVPMDTRAYNIALRACHTPGKTMRQEQLLQAFALYDELKQRGLPPDTFTFGTLFALCAAARQGHCAMQATRPSPLPTPTPAPLSFPQLYDEMMELKVQENVVAMTALIKAVGCTPGMAAECSRLFKRMSYGPARVKPNQATFRTVIAALREQGELAEALRVYQGMRRLYPADNSEFEGLTAVAAERAFSSEDADLRSVVAAVCHITSSQSVDLHGMSVLEARAAVLCILAMLQQQYRDSGTIAHDVTIITGRGRGSEGGEPVVRNEVARLLEALFLALPAPAPGDNAGRIVIPQQLLCEAMARKTALRVAQHKLQLPPPQSLLHLHPRYQQQQQQQQVPPSPGAGSGDTTPP</sequence>
<evidence type="ECO:0000259" key="4">
    <source>
        <dbReference type="PROSITE" id="PS50828"/>
    </source>
</evidence>
<evidence type="ECO:0000256" key="3">
    <source>
        <dbReference type="SAM" id="MobiDB-lite"/>
    </source>
</evidence>
<evidence type="ECO:0000256" key="1">
    <source>
        <dbReference type="ARBA" id="ARBA00022737"/>
    </source>
</evidence>
<accession>E1ZH86</accession>
<feature type="domain" description="Smr" evidence="4">
    <location>
        <begin position="527"/>
        <end position="609"/>
    </location>
</feature>
<dbReference type="PANTHER" id="PTHR47934">
    <property type="entry name" value="PENTATRICOPEPTIDE REPEAT-CONTAINING PROTEIN PET309, MITOCHONDRIAL"/>
    <property type="match status" value="1"/>
</dbReference>
<evidence type="ECO:0000313" key="5">
    <source>
        <dbReference type="EMBL" id="EFN55079.1"/>
    </source>
</evidence>
<dbReference type="GO" id="GO:0006396">
    <property type="term" value="P:RNA processing"/>
    <property type="evidence" value="ECO:0007669"/>
    <property type="project" value="TreeGrafter"/>
</dbReference>
<dbReference type="InterPro" id="IPR002625">
    <property type="entry name" value="Smr_dom"/>
</dbReference>
<dbReference type="InterPro" id="IPR051114">
    <property type="entry name" value="Mito_RNA_Proc_CCM1"/>
</dbReference>
<dbReference type="InterPro" id="IPR036063">
    <property type="entry name" value="Smr_dom_sf"/>
</dbReference>
<keyword evidence="1" id="KW-0677">Repeat</keyword>
<dbReference type="NCBIfam" id="TIGR00756">
    <property type="entry name" value="PPR"/>
    <property type="match status" value="2"/>
</dbReference>
<dbReference type="InterPro" id="IPR011990">
    <property type="entry name" value="TPR-like_helical_dom_sf"/>
</dbReference>
<dbReference type="KEGG" id="cvr:CHLNCDRAFT_134967"/>
<dbReference type="GO" id="GO:0007005">
    <property type="term" value="P:mitochondrion organization"/>
    <property type="evidence" value="ECO:0007669"/>
    <property type="project" value="TreeGrafter"/>
</dbReference>
<protein>
    <recommendedName>
        <fullName evidence="4">Smr domain-containing protein</fullName>
    </recommendedName>
</protein>
<evidence type="ECO:0000256" key="2">
    <source>
        <dbReference type="PROSITE-ProRule" id="PRU00708"/>
    </source>
</evidence>
<name>E1ZH86_CHLVA</name>
<dbReference type="OrthoDB" id="185373at2759"/>
<dbReference type="SMART" id="SM00463">
    <property type="entry name" value="SMR"/>
    <property type="match status" value="1"/>
</dbReference>
<dbReference type="RefSeq" id="XP_005847181.1">
    <property type="nucleotide sequence ID" value="XM_005847119.1"/>
</dbReference>
<gene>
    <name evidence="5" type="ORF">CHLNCDRAFT_134967</name>
</gene>
<evidence type="ECO:0000313" key="6">
    <source>
        <dbReference type="Proteomes" id="UP000008141"/>
    </source>
</evidence>
<organism evidence="6">
    <name type="scientific">Chlorella variabilis</name>
    <name type="common">Green alga</name>
    <dbReference type="NCBI Taxonomy" id="554065"/>
    <lineage>
        <taxon>Eukaryota</taxon>
        <taxon>Viridiplantae</taxon>
        <taxon>Chlorophyta</taxon>
        <taxon>core chlorophytes</taxon>
        <taxon>Trebouxiophyceae</taxon>
        <taxon>Chlorellales</taxon>
        <taxon>Chlorellaceae</taxon>
        <taxon>Chlorella clade</taxon>
        <taxon>Chlorella</taxon>
    </lineage>
</organism>
<dbReference type="Gene3D" id="1.25.40.10">
    <property type="entry name" value="Tetratricopeptide repeat domain"/>
    <property type="match status" value="2"/>
</dbReference>
<feature type="region of interest" description="Disordered" evidence="3">
    <location>
        <begin position="644"/>
        <end position="668"/>
    </location>
</feature>
<dbReference type="Gene3D" id="3.30.1370.110">
    <property type="match status" value="1"/>
</dbReference>
<dbReference type="EMBL" id="GL433846">
    <property type="protein sequence ID" value="EFN55079.1"/>
    <property type="molecule type" value="Genomic_DNA"/>
</dbReference>
<dbReference type="Pfam" id="PF13041">
    <property type="entry name" value="PPR_2"/>
    <property type="match status" value="1"/>
</dbReference>
<dbReference type="PROSITE" id="PS50828">
    <property type="entry name" value="SMR"/>
    <property type="match status" value="1"/>
</dbReference>
<dbReference type="InterPro" id="IPR002885">
    <property type="entry name" value="PPR_rpt"/>
</dbReference>
<dbReference type="PANTHER" id="PTHR47934:SF6">
    <property type="entry name" value="MITOCHONDRIAL GROUP I INTRON SPLICING FACTOR CCM1-RELATED"/>
    <property type="match status" value="1"/>
</dbReference>
<proteinExistence type="predicted"/>
<dbReference type="Proteomes" id="UP000008141">
    <property type="component" value="Unassembled WGS sequence"/>
</dbReference>
<keyword evidence="6" id="KW-1185">Reference proteome</keyword>
<feature type="repeat" description="PPR" evidence="2">
    <location>
        <begin position="211"/>
        <end position="245"/>
    </location>
</feature>
<dbReference type="AlphaFoldDB" id="E1ZH86"/>
<dbReference type="eggNOG" id="KOG4197">
    <property type="taxonomic scope" value="Eukaryota"/>
</dbReference>
<feature type="repeat" description="PPR" evidence="2">
    <location>
        <begin position="176"/>
        <end position="210"/>
    </location>
</feature>
<dbReference type="GeneID" id="17354490"/>
<dbReference type="Pfam" id="PF01535">
    <property type="entry name" value="PPR"/>
    <property type="match status" value="2"/>
</dbReference>
<reference evidence="5 6" key="1">
    <citation type="journal article" date="2010" name="Plant Cell">
        <title>The Chlorella variabilis NC64A genome reveals adaptation to photosymbiosis, coevolution with viruses, and cryptic sex.</title>
        <authorList>
            <person name="Blanc G."/>
            <person name="Duncan G."/>
            <person name="Agarkova I."/>
            <person name="Borodovsky M."/>
            <person name="Gurnon J."/>
            <person name="Kuo A."/>
            <person name="Lindquist E."/>
            <person name="Lucas S."/>
            <person name="Pangilinan J."/>
            <person name="Polle J."/>
            <person name="Salamov A."/>
            <person name="Terry A."/>
            <person name="Yamada T."/>
            <person name="Dunigan D.D."/>
            <person name="Grigoriev I.V."/>
            <person name="Claverie J.M."/>
            <person name="Van Etten J.L."/>
        </authorList>
    </citation>
    <scope>NUCLEOTIDE SEQUENCE [LARGE SCALE GENOMIC DNA]</scope>
    <source>
        <strain evidence="5 6">NC64A</strain>
    </source>
</reference>
<dbReference type="SUPFAM" id="SSF160443">
    <property type="entry name" value="SMR domain-like"/>
    <property type="match status" value="1"/>
</dbReference>